<dbReference type="EMBL" id="NRRU01000026">
    <property type="protein sequence ID" value="MBK1712877.1"/>
    <property type="molecule type" value="Genomic_DNA"/>
</dbReference>
<dbReference type="InterPro" id="IPR052022">
    <property type="entry name" value="26kDa_periplasmic_antigen"/>
</dbReference>
<sequence length="242" mass="25634">MADNLRSTGLVAAVVVALGLAAGGFGVGKGLERFRAADRSVTVKGLAEKDVESDYAVWPLGFRRAGTDFGAVQRLLAEDRDRVVAFLKTQGFTEAEIEIRPLQVQDLWAREYGGNNQPLRFQGTGQVLVKSARPKAVAAAALAVDPLIQAGLQLAGANDGAVGPQYQLRGFNEVKAPLLAEATRNAREQAEKFAAEAGATLGRLRNANQGVIQIGAGGDGNDDGSARVKRLRVVSTFEYTLD</sequence>
<dbReference type="RefSeq" id="WP_200378417.1">
    <property type="nucleotide sequence ID" value="NZ_NRRU01000026.1"/>
</dbReference>
<evidence type="ECO:0000313" key="1">
    <source>
        <dbReference type="EMBL" id="MBK1712877.1"/>
    </source>
</evidence>
<dbReference type="InterPro" id="IPR007497">
    <property type="entry name" value="SIMPL/DUF541"/>
</dbReference>
<keyword evidence="2" id="KW-1185">Reference proteome</keyword>
<dbReference type="Proteomes" id="UP001041814">
    <property type="component" value="Unassembled WGS sequence"/>
</dbReference>
<proteinExistence type="predicted"/>
<name>A0ABS1DVR9_RUBGE</name>
<gene>
    <name evidence="1" type="ORF">CKO43_08800</name>
</gene>
<reference evidence="1" key="1">
    <citation type="submission" date="2017-08" db="EMBL/GenBank/DDBJ databases">
        <authorList>
            <person name="Imhoff J.F."/>
            <person name="Rahn T."/>
            <person name="Kuenzel S."/>
            <person name="Neulinger S.C."/>
        </authorList>
    </citation>
    <scope>NUCLEOTIDE SEQUENCE</scope>
    <source>
        <strain evidence="1">IM 151</strain>
    </source>
</reference>
<dbReference type="PIRSF" id="PIRSF029033">
    <property type="entry name" value="UCP029033"/>
    <property type="match status" value="1"/>
</dbReference>
<comment type="caution">
    <text evidence="1">The sequence shown here is derived from an EMBL/GenBank/DDBJ whole genome shotgun (WGS) entry which is preliminary data.</text>
</comment>
<organism evidence="1 2">
    <name type="scientific">Rubrivivax gelatinosus</name>
    <name type="common">Rhodocyclus gelatinosus</name>
    <name type="synonym">Rhodopseudomonas gelatinosa</name>
    <dbReference type="NCBI Taxonomy" id="28068"/>
    <lineage>
        <taxon>Bacteria</taxon>
        <taxon>Pseudomonadati</taxon>
        <taxon>Pseudomonadota</taxon>
        <taxon>Betaproteobacteria</taxon>
        <taxon>Burkholderiales</taxon>
        <taxon>Sphaerotilaceae</taxon>
        <taxon>Rubrivivax</taxon>
    </lineage>
</organism>
<reference evidence="1" key="2">
    <citation type="journal article" date="2020" name="Microorganisms">
        <title>Osmotic Adaptation and Compatible Solute Biosynthesis of Phototrophic Bacteria as Revealed from Genome Analyses.</title>
        <authorList>
            <person name="Imhoff J.F."/>
            <person name="Rahn T."/>
            <person name="Kunzel S."/>
            <person name="Keller A."/>
            <person name="Neulinger S.C."/>
        </authorList>
    </citation>
    <scope>NUCLEOTIDE SEQUENCE</scope>
    <source>
        <strain evidence="1">IM 151</strain>
    </source>
</reference>
<dbReference type="Pfam" id="PF04402">
    <property type="entry name" value="SIMPL"/>
    <property type="match status" value="1"/>
</dbReference>
<accession>A0ABS1DVR9</accession>
<dbReference type="Gene3D" id="3.30.110.170">
    <property type="entry name" value="Protein of unknown function (DUF541), domain 1"/>
    <property type="match status" value="1"/>
</dbReference>
<dbReference type="PANTHER" id="PTHR34387:SF2">
    <property type="entry name" value="SLR1258 PROTEIN"/>
    <property type="match status" value="1"/>
</dbReference>
<dbReference type="Gene3D" id="3.30.70.2970">
    <property type="entry name" value="Protein of unknown function (DUF541), domain 2"/>
    <property type="match status" value="1"/>
</dbReference>
<dbReference type="PANTHER" id="PTHR34387">
    <property type="entry name" value="SLR1258 PROTEIN"/>
    <property type="match status" value="1"/>
</dbReference>
<evidence type="ECO:0000313" key="2">
    <source>
        <dbReference type="Proteomes" id="UP001041814"/>
    </source>
</evidence>
<dbReference type="InterPro" id="IPR016907">
    <property type="entry name" value="UCP029033"/>
</dbReference>
<protein>
    <submittedName>
        <fullName evidence="1">SIMPL domain-containing protein</fullName>
    </submittedName>
</protein>